<name>A0A420WHS7_9PROT</name>
<gene>
    <name evidence="6" type="ORF">BCL74_2470</name>
</gene>
<evidence type="ECO:0000256" key="4">
    <source>
        <dbReference type="ARBA" id="ARBA00022833"/>
    </source>
</evidence>
<evidence type="ECO:0000313" key="7">
    <source>
        <dbReference type="Proteomes" id="UP000277424"/>
    </source>
</evidence>
<dbReference type="InterPro" id="IPR050178">
    <property type="entry name" value="AspA/AstE_fam"/>
</dbReference>
<comment type="caution">
    <text evidence="6">The sequence shown here is derived from an EMBL/GenBank/DDBJ whole genome shotgun (WGS) entry which is preliminary data.</text>
</comment>
<dbReference type="RefSeq" id="WP_121220341.1">
    <property type="nucleotide sequence ID" value="NZ_RBIG01000002.1"/>
</dbReference>
<dbReference type="InterPro" id="IPR055438">
    <property type="entry name" value="AstE_AspA_cat"/>
</dbReference>
<evidence type="ECO:0000313" key="6">
    <source>
        <dbReference type="EMBL" id="RKQ70522.1"/>
    </source>
</evidence>
<dbReference type="Gene3D" id="3.40.630.10">
    <property type="entry name" value="Zn peptidases"/>
    <property type="match status" value="1"/>
</dbReference>
<dbReference type="OrthoDB" id="7813621at2"/>
<dbReference type="PANTHER" id="PTHR15162:SF7">
    <property type="entry name" value="SUCCINYLGLUTAMATE DESUCCINYLASE"/>
    <property type="match status" value="1"/>
</dbReference>
<evidence type="ECO:0000256" key="3">
    <source>
        <dbReference type="ARBA" id="ARBA00022801"/>
    </source>
</evidence>
<dbReference type="PANTHER" id="PTHR15162">
    <property type="entry name" value="ASPARTOACYLASE"/>
    <property type="match status" value="1"/>
</dbReference>
<evidence type="ECO:0000256" key="1">
    <source>
        <dbReference type="ARBA" id="ARBA00001947"/>
    </source>
</evidence>
<reference evidence="6 7" key="1">
    <citation type="submission" date="2018-10" db="EMBL/GenBank/DDBJ databases">
        <title>Comparative analysis of microorganisms from saline springs in Andes Mountain Range, Colombia.</title>
        <authorList>
            <person name="Rubin E."/>
        </authorList>
    </citation>
    <scope>NUCLEOTIDE SEQUENCE [LARGE SCALE GENOMIC DNA]</scope>
    <source>
        <strain evidence="6 7">USBA 36</strain>
    </source>
</reference>
<keyword evidence="4" id="KW-0862">Zinc</keyword>
<dbReference type="GO" id="GO:0005829">
    <property type="term" value="C:cytosol"/>
    <property type="evidence" value="ECO:0007669"/>
    <property type="project" value="TreeGrafter"/>
</dbReference>
<protein>
    <submittedName>
        <fullName evidence="6">Succinylglutamate desuccinylase/aspartoacylase family protein</fullName>
    </submittedName>
</protein>
<dbReference type="EMBL" id="RBIG01000002">
    <property type="protein sequence ID" value="RKQ70522.1"/>
    <property type="molecule type" value="Genomic_DNA"/>
</dbReference>
<dbReference type="GO" id="GO:0046872">
    <property type="term" value="F:metal ion binding"/>
    <property type="evidence" value="ECO:0007669"/>
    <property type="project" value="UniProtKB-KW"/>
</dbReference>
<dbReference type="SUPFAM" id="SSF53187">
    <property type="entry name" value="Zn-dependent exopeptidases"/>
    <property type="match status" value="1"/>
</dbReference>
<dbReference type="AlphaFoldDB" id="A0A420WHS7"/>
<dbReference type="GO" id="GO:0016788">
    <property type="term" value="F:hydrolase activity, acting on ester bonds"/>
    <property type="evidence" value="ECO:0007669"/>
    <property type="project" value="InterPro"/>
</dbReference>
<comment type="cofactor">
    <cofactor evidence="1">
        <name>Zn(2+)</name>
        <dbReference type="ChEBI" id="CHEBI:29105"/>
    </cofactor>
</comment>
<proteinExistence type="predicted"/>
<sequence>MAAKSYPVELTAPDIEPYRKGNTGIEFVTSFDSGVPGPHVAINAITHGNEICGAIALDTLLKQGVRPVKGKLSFAFVNHMAYSRFDPANPDASRFVDEDFNRVWVEDRLDGSEDTVELRRARELRPFFDSVDLLLDIHSLGTYSKPLMICHGLEKERNFAAEVNFPAYIMCGSGHIVGKRIIEYTPFNDPKNDKVALLVECGQHWAASSGRVAMDTAMHFLRVAGVVDPAVIERNLSPEGKNPPKAQIWEVTGGLTAKTEDFRFAEEYIGMEVIEKAGTPIAYDGGETLVTPHDDCLLMMPSYKQGVGMRKLRLCRRIG</sequence>
<dbReference type="CDD" id="cd06910">
    <property type="entry name" value="M14_ASTE_ASPA-like"/>
    <property type="match status" value="1"/>
</dbReference>
<keyword evidence="3" id="KW-0378">Hydrolase</keyword>
<dbReference type="Proteomes" id="UP000277424">
    <property type="component" value="Unassembled WGS sequence"/>
</dbReference>
<feature type="domain" description="Succinylglutamate desuccinylase/Aspartoacylase catalytic" evidence="5">
    <location>
        <begin position="36"/>
        <end position="159"/>
    </location>
</feature>
<evidence type="ECO:0000259" key="5">
    <source>
        <dbReference type="Pfam" id="PF24827"/>
    </source>
</evidence>
<keyword evidence="2" id="KW-0479">Metal-binding</keyword>
<dbReference type="Pfam" id="PF24827">
    <property type="entry name" value="AstE_AspA_cat"/>
    <property type="match status" value="1"/>
</dbReference>
<evidence type="ECO:0000256" key="2">
    <source>
        <dbReference type="ARBA" id="ARBA00022723"/>
    </source>
</evidence>
<organism evidence="6 7">
    <name type="scientific">Oceanibaculum indicum</name>
    <dbReference type="NCBI Taxonomy" id="526216"/>
    <lineage>
        <taxon>Bacteria</taxon>
        <taxon>Pseudomonadati</taxon>
        <taxon>Pseudomonadota</taxon>
        <taxon>Alphaproteobacteria</taxon>
        <taxon>Rhodospirillales</taxon>
        <taxon>Oceanibaculaceae</taxon>
        <taxon>Oceanibaculum</taxon>
    </lineage>
</organism>
<accession>A0A420WHS7</accession>